<dbReference type="InterPro" id="IPR036286">
    <property type="entry name" value="LexA/Signal_pep-like_sf"/>
</dbReference>
<comment type="subcellular location">
    <subcellularLocation>
        <location evidence="7">Membrane</location>
        <topology evidence="7">Multi-pass membrane protein</topology>
    </subcellularLocation>
</comment>
<evidence type="ECO:0000256" key="1">
    <source>
        <dbReference type="ARBA" id="ARBA00000677"/>
    </source>
</evidence>
<evidence type="ECO:0000256" key="5">
    <source>
        <dbReference type="ARBA" id="ARBA00022801"/>
    </source>
</evidence>
<dbReference type="InterPro" id="IPR019758">
    <property type="entry name" value="Pept_S26A_signal_pept_1_CS"/>
</dbReference>
<dbReference type="Gene3D" id="2.10.109.10">
    <property type="entry name" value="Umud Fragment, subunit A"/>
    <property type="match status" value="1"/>
</dbReference>
<name>A0A545T6S0_9GAMM</name>
<reference evidence="9 10" key="1">
    <citation type="submission" date="2019-06" db="EMBL/GenBank/DDBJ databases">
        <title>Draft genome of Aliikangiella marina GYP-15.</title>
        <authorList>
            <person name="Wang G."/>
        </authorList>
    </citation>
    <scope>NUCLEOTIDE SEQUENCE [LARGE SCALE GENOMIC DNA]</scope>
    <source>
        <strain evidence="9 10">GYP-15</strain>
    </source>
</reference>
<keyword evidence="7" id="KW-0645">Protease</keyword>
<evidence type="ECO:0000313" key="10">
    <source>
        <dbReference type="Proteomes" id="UP000317839"/>
    </source>
</evidence>
<keyword evidence="10" id="KW-1185">Reference proteome</keyword>
<organism evidence="9 10">
    <name type="scientific">Aliikangiella marina</name>
    <dbReference type="NCBI Taxonomy" id="1712262"/>
    <lineage>
        <taxon>Bacteria</taxon>
        <taxon>Pseudomonadati</taxon>
        <taxon>Pseudomonadota</taxon>
        <taxon>Gammaproteobacteria</taxon>
        <taxon>Oceanospirillales</taxon>
        <taxon>Pleioneaceae</taxon>
        <taxon>Aliikangiella</taxon>
    </lineage>
</organism>
<comment type="caution">
    <text evidence="9">The sequence shown here is derived from an EMBL/GenBank/DDBJ whole genome shotgun (WGS) entry which is preliminary data.</text>
</comment>
<dbReference type="GO" id="GO:0004252">
    <property type="term" value="F:serine-type endopeptidase activity"/>
    <property type="evidence" value="ECO:0007669"/>
    <property type="project" value="InterPro"/>
</dbReference>
<dbReference type="PROSITE" id="PS00760">
    <property type="entry name" value="SPASE_I_2"/>
    <property type="match status" value="1"/>
</dbReference>
<dbReference type="PANTHER" id="PTHR43390">
    <property type="entry name" value="SIGNAL PEPTIDASE I"/>
    <property type="match status" value="1"/>
</dbReference>
<dbReference type="CDD" id="cd06530">
    <property type="entry name" value="S26_SPase_I"/>
    <property type="match status" value="1"/>
</dbReference>
<dbReference type="GO" id="GO:0016020">
    <property type="term" value="C:membrane"/>
    <property type="evidence" value="ECO:0007669"/>
    <property type="project" value="UniProtKB-SubCell"/>
</dbReference>
<dbReference type="SUPFAM" id="SSF51306">
    <property type="entry name" value="LexA/Signal peptidase"/>
    <property type="match status" value="1"/>
</dbReference>
<dbReference type="Proteomes" id="UP000317839">
    <property type="component" value="Unassembled WGS sequence"/>
</dbReference>
<feature type="active site" evidence="6">
    <location>
        <position position="37"/>
    </location>
</feature>
<accession>A0A545T6S0</accession>
<dbReference type="Pfam" id="PF10502">
    <property type="entry name" value="Peptidase_S26"/>
    <property type="match status" value="1"/>
</dbReference>
<dbReference type="PROSITE" id="PS00761">
    <property type="entry name" value="SPASE_I_3"/>
    <property type="match status" value="1"/>
</dbReference>
<dbReference type="AlphaFoldDB" id="A0A545T6S0"/>
<comment type="catalytic activity">
    <reaction evidence="1 7">
        <text>Cleavage of hydrophobic, N-terminal signal or leader sequences from secreted and periplasmic proteins.</text>
        <dbReference type="EC" id="3.4.21.89"/>
    </reaction>
</comment>
<dbReference type="OrthoDB" id="9815782at2"/>
<dbReference type="PRINTS" id="PR00727">
    <property type="entry name" value="LEADERPTASE"/>
</dbReference>
<dbReference type="EC" id="3.4.21.89" evidence="3 7"/>
<gene>
    <name evidence="9" type="primary">lepB</name>
    <name evidence="9" type="ORF">FLL45_15545</name>
</gene>
<dbReference type="NCBIfam" id="TIGR02227">
    <property type="entry name" value="sigpep_I_bact"/>
    <property type="match status" value="1"/>
</dbReference>
<evidence type="ECO:0000256" key="7">
    <source>
        <dbReference type="RuleBase" id="RU362042"/>
    </source>
</evidence>
<evidence type="ECO:0000313" key="9">
    <source>
        <dbReference type="EMBL" id="TQV72878.1"/>
    </source>
</evidence>
<dbReference type="InterPro" id="IPR019533">
    <property type="entry name" value="Peptidase_S26"/>
</dbReference>
<dbReference type="GO" id="GO:0009003">
    <property type="term" value="F:signal peptidase activity"/>
    <property type="evidence" value="ECO:0007669"/>
    <property type="project" value="UniProtKB-EC"/>
</dbReference>
<proteinExistence type="inferred from homology"/>
<keyword evidence="5 7" id="KW-0378">Hydrolase</keyword>
<evidence type="ECO:0000256" key="6">
    <source>
        <dbReference type="PIRSR" id="PIRSR600223-1"/>
    </source>
</evidence>
<evidence type="ECO:0000256" key="2">
    <source>
        <dbReference type="ARBA" id="ARBA00009370"/>
    </source>
</evidence>
<evidence type="ECO:0000259" key="8">
    <source>
        <dbReference type="Pfam" id="PF10502"/>
    </source>
</evidence>
<dbReference type="PANTHER" id="PTHR43390:SF1">
    <property type="entry name" value="CHLOROPLAST PROCESSING PEPTIDASE"/>
    <property type="match status" value="1"/>
</dbReference>
<dbReference type="GO" id="GO:0006465">
    <property type="term" value="P:signal peptide processing"/>
    <property type="evidence" value="ECO:0007669"/>
    <property type="project" value="InterPro"/>
</dbReference>
<dbReference type="EMBL" id="VIKR01000004">
    <property type="protein sequence ID" value="TQV72878.1"/>
    <property type="molecule type" value="Genomic_DNA"/>
</dbReference>
<feature type="domain" description="Peptidase S26" evidence="8">
    <location>
        <begin position="13"/>
        <end position="221"/>
    </location>
</feature>
<dbReference type="InterPro" id="IPR019757">
    <property type="entry name" value="Pept_S26A_signal_pept_1_Lys-AS"/>
</dbReference>
<evidence type="ECO:0000256" key="4">
    <source>
        <dbReference type="ARBA" id="ARBA00019232"/>
    </source>
</evidence>
<dbReference type="InterPro" id="IPR000223">
    <property type="entry name" value="Pept_S26A_signal_pept_1"/>
</dbReference>
<feature type="active site" evidence="6">
    <location>
        <position position="91"/>
    </location>
</feature>
<sequence length="242" mass="27528">MQLKKFWQNNKGFIVGIFLLLFFRTAVADWYHVPSGSMQPNVLIGDRVWVNKLAYDVKVPFSDINLNHHAEPLPGDVIVFQSAQAGDRLIKRVVGVPGDKVAMLNNRLFINGKPVGIQAVESHQLFDEFLNDRQDAAYYSESRPSGDYDQNHTVAESNATATKPYFIRINRRDFGSPDSFPEVEIPQGYFWVMGDNRDNSADSRVIGMVPRDEVIGRAERIVISLDGDNFFMPRDGRYWEAL</sequence>
<comment type="similarity">
    <text evidence="2 7">Belongs to the peptidase S26 family.</text>
</comment>
<evidence type="ECO:0000256" key="3">
    <source>
        <dbReference type="ARBA" id="ARBA00013208"/>
    </source>
</evidence>
<protein>
    <recommendedName>
        <fullName evidence="4 7">Signal peptidase I</fullName>
        <ecNumber evidence="3 7">3.4.21.89</ecNumber>
    </recommendedName>
</protein>